<feature type="transmembrane region" description="Helical" evidence="7">
    <location>
        <begin position="152"/>
        <end position="176"/>
    </location>
</feature>
<dbReference type="InterPro" id="IPR020846">
    <property type="entry name" value="MFS_dom"/>
</dbReference>
<evidence type="ECO:0000256" key="7">
    <source>
        <dbReference type="SAM" id="Phobius"/>
    </source>
</evidence>
<dbReference type="PROSITE" id="PS50850">
    <property type="entry name" value="MFS"/>
    <property type="match status" value="1"/>
</dbReference>
<evidence type="ECO:0000256" key="3">
    <source>
        <dbReference type="ARBA" id="ARBA00022692"/>
    </source>
</evidence>
<accession>H5SMJ0</accession>
<comment type="subcellular location">
    <subcellularLocation>
        <location evidence="1">Membrane</location>
        <topology evidence="1">Multi-pass membrane protein</topology>
    </subcellularLocation>
</comment>
<feature type="transmembrane region" description="Helical" evidence="7">
    <location>
        <begin position="120"/>
        <end position="145"/>
    </location>
</feature>
<evidence type="ECO:0000313" key="9">
    <source>
        <dbReference type="EMBL" id="BAL57376.1"/>
    </source>
</evidence>
<name>H5SMJ0_9BACT</name>
<proteinExistence type="inferred from homology"/>
<gene>
    <name evidence="9" type="ORF">HGMM_F50B12C23</name>
</gene>
<feature type="transmembrane region" description="Helical" evidence="7">
    <location>
        <begin position="342"/>
        <end position="361"/>
    </location>
</feature>
<dbReference type="GO" id="GO:0015112">
    <property type="term" value="F:nitrate transmembrane transporter activity"/>
    <property type="evidence" value="ECO:0007669"/>
    <property type="project" value="InterPro"/>
</dbReference>
<evidence type="ECO:0000259" key="8">
    <source>
        <dbReference type="PROSITE" id="PS50850"/>
    </source>
</evidence>
<organism evidence="9">
    <name type="scientific">uncultured Acetothermia bacterium</name>
    <dbReference type="NCBI Taxonomy" id="236499"/>
    <lineage>
        <taxon>Bacteria</taxon>
        <taxon>Candidatus Bipolaricaulota</taxon>
        <taxon>environmental samples</taxon>
    </lineage>
</organism>
<feature type="domain" description="Major facilitator superfamily (MFS) profile" evidence="8">
    <location>
        <begin position="19"/>
        <end position="433"/>
    </location>
</feature>
<dbReference type="InterPro" id="IPR036259">
    <property type="entry name" value="MFS_trans_sf"/>
</dbReference>
<dbReference type="SUPFAM" id="SSF103473">
    <property type="entry name" value="MFS general substrate transporter"/>
    <property type="match status" value="1"/>
</dbReference>
<evidence type="ECO:0000256" key="4">
    <source>
        <dbReference type="ARBA" id="ARBA00022989"/>
    </source>
</evidence>
<feature type="transmembrane region" description="Helical" evidence="7">
    <location>
        <begin position="20"/>
        <end position="41"/>
    </location>
</feature>
<keyword evidence="4 7" id="KW-1133">Transmembrane helix</keyword>
<feature type="transmembrane region" description="Helical" evidence="7">
    <location>
        <begin position="318"/>
        <end position="336"/>
    </location>
</feature>
<dbReference type="EMBL" id="AP011774">
    <property type="protein sequence ID" value="BAL57376.1"/>
    <property type="molecule type" value="Genomic_DNA"/>
</dbReference>
<evidence type="ECO:0000256" key="2">
    <source>
        <dbReference type="ARBA" id="ARBA00008432"/>
    </source>
</evidence>
<dbReference type="Gene3D" id="1.20.1250.20">
    <property type="entry name" value="MFS general substrate transporter like domains"/>
    <property type="match status" value="2"/>
</dbReference>
<reference evidence="9" key="2">
    <citation type="journal article" date="2012" name="PLoS ONE">
        <title>A Deeply Branching Thermophilic Bacterium with an Ancient Acetyl-CoA Pathway Dominates a Subsurface Ecosystem.</title>
        <authorList>
            <person name="Takami H."/>
            <person name="Noguchi H."/>
            <person name="Takaki Y."/>
            <person name="Uchiyama I."/>
            <person name="Toyoda A."/>
            <person name="Nishi S."/>
            <person name="Chee G.-J."/>
            <person name="Arai W."/>
            <person name="Nunoura T."/>
            <person name="Itoh T."/>
            <person name="Hattori M."/>
            <person name="Takai K."/>
        </authorList>
    </citation>
    <scope>NUCLEOTIDE SEQUENCE</scope>
</reference>
<dbReference type="InterPro" id="IPR044772">
    <property type="entry name" value="NO3_transporter"/>
</dbReference>
<feature type="transmembrane region" description="Helical" evidence="7">
    <location>
        <begin position="53"/>
        <end position="73"/>
    </location>
</feature>
<feature type="transmembrane region" description="Helical" evidence="7">
    <location>
        <begin position="182"/>
        <end position="202"/>
    </location>
</feature>
<evidence type="ECO:0000256" key="5">
    <source>
        <dbReference type="ARBA" id="ARBA00023063"/>
    </source>
</evidence>
<feature type="transmembrane region" description="Helical" evidence="7">
    <location>
        <begin position="373"/>
        <end position="395"/>
    </location>
</feature>
<feature type="transmembrane region" description="Helical" evidence="7">
    <location>
        <begin position="407"/>
        <end position="428"/>
    </location>
</feature>
<keyword evidence="6 7" id="KW-0472">Membrane</keyword>
<keyword evidence="5" id="KW-0534">Nitrate assimilation</keyword>
<dbReference type="GO" id="GO:0042128">
    <property type="term" value="P:nitrate assimilation"/>
    <property type="evidence" value="ECO:0007669"/>
    <property type="project" value="UniProtKB-KW"/>
</dbReference>
<dbReference type="GO" id="GO:0016020">
    <property type="term" value="C:membrane"/>
    <property type="evidence" value="ECO:0007669"/>
    <property type="project" value="UniProtKB-SubCell"/>
</dbReference>
<sequence>MKPSESELRAQMVGSPNAGLFGATLGFFIGFAAVALFGPTAARLREVMGLEPIEVGFLVAMPALSGSLLRIPFSAWVDTTGGRKPFLILLILSCLGMAGLSLVVALFYPDRLHHGWYPVFVALGILCGCGIATFSVGISQVAYWFPRARQGVALGLYAGVGNLAPGLFSLVLPFVLEGWGLVSAYLVWLSLLIIGTAAYWVSGRNAWYFQLRQQGVPPQAARAIATQHGQELFPSASLLEGLRVSALQWRTWALVFIYFTTFGGFVALTAWLPTYWSSFFGASPLAAGALTALYSLLTSAIRIVGGGLSDRLAEGGENTAILALLIMLHGATLMTLTQQFEVAVPGILLMAVGMGICNAAVFKMVPQAVPHAVGGAAGWVGGLGAFGGFVIPPVMGFAVHRHGEPGYPLGFITFLVLALLSLAIVWVLKYTKPDQDQLPL</sequence>
<dbReference type="PANTHER" id="PTHR23515">
    <property type="entry name" value="HIGH-AFFINITY NITRATE TRANSPORTER 2.3"/>
    <property type="match status" value="1"/>
</dbReference>
<keyword evidence="3 7" id="KW-0812">Transmembrane</keyword>
<evidence type="ECO:0000256" key="1">
    <source>
        <dbReference type="ARBA" id="ARBA00004141"/>
    </source>
</evidence>
<feature type="transmembrane region" description="Helical" evidence="7">
    <location>
        <begin position="278"/>
        <end position="297"/>
    </location>
</feature>
<dbReference type="AlphaFoldDB" id="H5SMJ0"/>
<comment type="similarity">
    <text evidence="2">Belongs to the major facilitator superfamily. Nitrate/nitrite porter (TC 2.A.1.8) family.</text>
</comment>
<evidence type="ECO:0000256" key="6">
    <source>
        <dbReference type="ARBA" id="ARBA00023136"/>
    </source>
</evidence>
<dbReference type="Pfam" id="PF07690">
    <property type="entry name" value="MFS_1"/>
    <property type="match status" value="1"/>
</dbReference>
<feature type="transmembrane region" description="Helical" evidence="7">
    <location>
        <begin position="85"/>
        <end position="108"/>
    </location>
</feature>
<protein>
    <submittedName>
        <fullName evidence="9">MFS transporter, NNP family, nitrate/nitrite transporter</fullName>
    </submittedName>
</protein>
<dbReference type="InterPro" id="IPR011701">
    <property type="entry name" value="MFS"/>
</dbReference>
<reference evidence="9" key="1">
    <citation type="journal article" date="2005" name="Environ. Microbiol.">
        <title>Genetic and functional properties of uncultivated thermophilic crenarchaeotes from a subsurface gold mine as revealed by analysis of genome fragments.</title>
        <authorList>
            <person name="Nunoura T."/>
            <person name="Hirayama H."/>
            <person name="Takami H."/>
            <person name="Oida H."/>
            <person name="Nishi S."/>
            <person name="Shimamura S."/>
            <person name="Suzuki Y."/>
            <person name="Inagaki F."/>
            <person name="Takai K."/>
            <person name="Nealson K.H."/>
            <person name="Horikoshi K."/>
        </authorList>
    </citation>
    <scope>NUCLEOTIDE SEQUENCE</scope>
</reference>
<feature type="transmembrane region" description="Helical" evidence="7">
    <location>
        <begin position="252"/>
        <end position="272"/>
    </location>
</feature>